<dbReference type="EMBL" id="UGYW01000002">
    <property type="protein sequence ID" value="SUJ07857.1"/>
    <property type="molecule type" value="Genomic_DNA"/>
</dbReference>
<dbReference type="AlphaFoldDB" id="A0A380BVL5"/>
<evidence type="ECO:0000313" key="8">
    <source>
        <dbReference type="Proteomes" id="UP000254893"/>
    </source>
</evidence>
<evidence type="ECO:0000313" key="7">
    <source>
        <dbReference type="EMBL" id="SUJ07857.1"/>
    </source>
</evidence>
<evidence type="ECO:0000259" key="6">
    <source>
        <dbReference type="Pfam" id="PF08281"/>
    </source>
</evidence>
<dbReference type="Proteomes" id="UP000254893">
    <property type="component" value="Unassembled WGS sequence"/>
</dbReference>
<evidence type="ECO:0000256" key="2">
    <source>
        <dbReference type="ARBA" id="ARBA00023015"/>
    </source>
</evidence>
<dbReference type="PANTHER" id="PTHR43133:SF46">
    <property type="entry name" value="RNA POLYMERASE SIGMA-70 FACTOR ECF SUBFAMILY"/>
    <property type="match status" value="1"/>
</dbReference>
<protein>
    <submittedName>
        <fullName evidence="7">RNA polymerase sigma factor sigV</fullName>
    </submittedName>
</protein>
<keyword evidence="3" id="KW-0731">Sigma factor</keyword>
<evidence type="ECO:0000256" key="1">
    <source>
        <dbReference type="ARBA" id="ARBA00010641"/>
    </source>
</evidence>
<keyword evidence="4" id="KW-0804">Transcription</keyword>
<dbReference type="GO" id="GO:0006352">
    <property type="term" value="P:DNA-templated transcription initiation"/>
    <property type="evidence" value="ECO:0007669"/>
    <property type="project" value="InterPro"/>
</dbReference>
<dbReference type="InterPro" id="IPR039425">
    <property type="entry name" value="RNA_pol_sigma-70-like"/>
</dbReference>
<name>A0A380BVL5_SPHSI</name>
<keyword evidence="2" id="KW-0805">Transcription regulation</keyword>
<dbReference type="InterPro" id="IPR036388">
    <property type="entry name" value="WH-like_DNA-bd_sf"/>
</dbReference>
<proteinExistence type="inferred from homology"/>
<comment type="similarity">
    <text evidence="1">Belongs to the sigma-70 factor family. ECF subfamily.</text>
</comment>
<dbReference type="Gene3D" id="1.10.1740.10">
    <property type="match status" value="1"/>
</dbReference>
<organism evidence="7 8">
    <name type="scientific">Sphingobacterium spiritivorum</name>
    <name type="common">Flavobacterium spiritivorum</name>
    <dbReference type="NCBI Taxonomy" id="258"/>
    <lineage>
        <taxon>Bacteria</taxon>
        <taxon>Pseudomonadati</taxon>
        <taxon>Bacteroidota</taxon>
        <taxon>Sphingobacteriia</taxon>
        <taxon>Sphingobacteriales</taxon>
        <taxon>Sphingobacteriaceae</taxon>
        <taxon>Sphingobacterium</taxon>
    </lineage>
</organism>
<evidence type="ECO:0000259" key="5">
    <source>
        <dbReference type="Pfam" id="PF04542"/>
    </source>
</evidence>
<feature type="domain" description="RNA polymerase sigma factor 70 region 4 type 2" evidence="6">
    <location>
        <begin position="117"/>
        <end position="166"/>
    </location>
</feature>
<dbReference type="PANTHER" id="PTHR43133">
    <property type="entry name" value="RNA POLYMERASE ECF-TYPE SIGMA FACTO"/>
    <property type="match status" value="1"/>
</dbReference>
<dbReference type="InterPro" id="IPR007627">
    <property type="entry name" value="RNA_pol_sigma70_r2"/>
</dbReference>
<reference evidence="7 8" key="1">
    <citation type="submission" date="2018-06" db="EMBL/GenBank/DDBJ databases">
        <authorList>
            <consortium name="Pathogen Informatics"/>
            <person name="Doyle S."/>
        </authorList>
    </citation>
    <scope>NUCLEOTIDE SEQUENCE [LARGE SCALE GENOMIC DNA]</scope>
    <source>
        <strain evidence="7 8">NCTC11388</strain>
    </source>
</reference>
<dbReference type="GO" id="GO:0016987">
    <property type="term" value="F:sigma factor activity"/>
    <property type="evidence" value="ECO:0007669"/>
    <property type="project" value="UniProtKB-KW"/>
</dbReference>
<evidence type="ECO:0000256" key="4">
    <source>
        <dbReference type="ARBA" id="ARBA00023163"/>
    </source>
</evidence>
<dbReference type="NCBIfam" id="TIGR02937">
    <property type="entry name" value="sigma70-ECF"/>
    <property type="match status" value="1"/>
</dbReference>
<accession>A0A380BVL5</accession>
<dbReference type="InterPro" id="IPR013325">
    <property type="entry name" value="RNA_pol_sigma_r2"/>
</dbReference>
<dbReference type="SUPFAM" id="SSF88946">
    <property type="entry name" value="Sigma2 domain of RNA polymerase sigma factors"/>
    <property type="match status" value="1"/>
</dbReference>
<dbReference type="GO" id="GO:0003677">
    <property type="term" value="F:DNA binding"/>
    <property type="evidence" value="ECO:0007669"/>
    <property type="project" value="InterPro"/>
</dbReference>
<dbReference type="RefSeq" id="WP_115169885.1">
    <property type="nucleotide sequence ID" value="NZ_UGYW01000002.1"/>
</dbReference>
<dbReference type="InterPro" id="IPR014284">
    <property type="entry name" value="RNA_pol_sigma-70_dom"/>
</dbReference>
<dbReference type="SUPFAM" id="SSF88659">
    <property type="entry name" value="Sigma3 and sigma4 domains of RNA polymerase sigma factors"/>
    <property type="match status" value="1"/>
</dbReference>
<gene>
    <name evidence="7" type="primary">sigV_3</name>
    <name evidence="7" type="ORF">NCTC11388_01834</name>
</gene>
<feature type="domain" description="RNA polymerase sigma-70 region 2" evidence="5">
    <location>
        <begin position="19"/>
        <end position="85"/>
    </location>
</feature>
<sequence length="168" mass="20274">MQHHWERIRKNDSQSFRSLYDELYKALFGYGMHIRSDRELIKECLHELFCELWSDRANLPAVSNPQYYLFTWLKRIILRNVRQQEQLFVQDPSLPSFSDSPEEQHIEFEKLKERSYRLQLALEKLTPKQLQVINLRFYENKSCEEIAELHKSAMRTVYNTLYEAIKGA</sequence>
<evidence type="ECO:0000256" key="3">
    <source>
        <dbReference type="ARBA" id="ARBA00023082"/>
    </source>
</evidence>
<dbReference type="Pfam" id="PF08281">
    <property type="entry name" value="Sigma70_r4_2"/>
    <property type="match status" value="1"/>
</dbReference>
<dbReference type="Pfam" id="PF04542">
    <property type="entry name" value="Sigma70_r2"/>
    <property type="match status" value="1"/>
</dbReference>
<dbReference type="InterPro" id="IPR013249">
    <property type="entry name" value="RNA_pol_sigma70_r4_t2"/>
</dbReference>
<dbReference type="InterPro" id="IPR013324">
    <property type="entry name" value="RNA_pol_sigma_r3/r4-like"/>
</dbReference>
<dbReference type="Gene3D" id="1.10.10.10">
    <property type="entry name" value="Winged helix-like DNA-binding domain superfamily/Winged helix DNA-binding domain"/>
    <property type="match status" value="1"/>
</dbReference>